<dbReference type="AlphaFoldDB" id="A0A4R5UPS0"/>
<reference evidence="1 2" key="1">
    <citation type="submission" date="2019-03" db="EMBL/GenBank/DDBJ databases">
        <title>Rhizobium sp. nov., an bacterium isolated from biocrust in Mu Us Desert.</title>
        <authorList>
            <person name="Lixiong L."/>
        </authorList>
    </citation>
    <scope>NUCLEOTIDE SEQUENCE [LARGE SCALE GENOMIC DNA]</scope>
    <source>
        <strain evidence="1 2">SPY-1</strain>
    </source>
</reference>
<keyword evidence="2" id="KW-1185">Reference proteome</keyword>
<gene>
    <name evidence="1" type="ORF">E2F50_06365</name>
</gene>
<accession>A0A4R5UPS0</accession>
<name>A0A4R5UPS0_9HYPH</name>
<dbReference type="OrthoDB" id="8374094at2"/>
<evidence type="ECO:0000313" key="2">
    <source>
        <dbReference type="Proteomes" id="UP000295238"/>
    </source>
</evidence>
<evidence type="ECO:0000313" key="1">
    <source>
        <dbReference type="EMBL" id="TDK39828.1"/>
    </source>
</evidence>
<sequence length="101" mass="11219">MSSECGPYLQMGKLAQQLANHFQKDPNLALEPLLAHFMEEVEVNLAADTFDHAGFIQRIQNPLKIAANATGKPRRKQFLLAMVDALNGRMEEVQGGQELNV</sequence>
<dbReference type="EMBL" id="SMTL01000001">
    <property type="protein sequence ID" value="TDK39828.1"/>
    <property type="molecule type" value="Genomic_DNA"/>
</dbReference>
<proteinExistence type="predicted"/>
<protein>
    <submittedName>
        <fullName evidence="1">Uncharacterized protein</fullName>
    </submittedName>
</protein>
<comment type="caution">
    <text evidence="1">The sequence shown here is derived from an EMBL/GenBank/DDBJ whole genome shotgun (WGS) entry which is preliminary data.</text>
</comment>
<dbReference type="Proteomes" id="UP000295238">
    <property type="component" value="Unassembled WGS sequence"/>
</dbReference>
<organism evidence="1 2">
    <name type="scientific">Rhizobium deserti</name>
    <dbReference type="NCBI Taxonomy" id="2547961"/>
    <lineage>
        <taxon>Bacteria</taxon>
        <taxon>Pseudomonadati</taxon>
        <taxon>Pseudomonadota</taxon>
        <taxon>Alphaproteobacteria</taxon>
        <taxon>Hyphomicrobiales</taxon>
        <taxon>Rhizobiaceae</taxon>
        <taxon>Rhizobium/Agrobacterium group</taxon>
        <taxon>Rhizobium</taxon>
    </lineage>
</organism>